<evidence type="ECO:0000259" key="7">
    <source>
        <dbReference type="Pfam" id="PF00892"/>
    </source>
</evidence>
<feature type="transmembrane region" description="Helical" evidence="6">
    <location>
        <begin position="231"/>
        <end position="250"/>
    </location>
</feature>
<feature type="transmembrane region" description="Helical" evidence="6">
    <location>
        <begin position="197"/>
        <end position="219"/>
    </location>
</feature>
<dbReference type="PANTHER" id="PTHR32322:SF2">
    <property type="entry name" value="EAMA DOMAIN-CONTAINING PROTEIN"/>
    <property type="match status" value="1"/>
</dbReference>
<feature type="transmembrane region" description="Helical" evidence="6">
    <location>
        <begin position="52"/>
        <end position="71"/>
    </location>
</feature>
<sequence>MAQPSATPAAGAYTHAGASHRAGYLAAIGTVAIWTGFILVSRLGGKSALTGFDILALRLGTAALLLFLFAARLPAEAWANKRLWILAGIGGVGFGVLAYSGFKSVPAAHGAILIPGMQPFLAAVLSWWLAGEKPSAPRMAGYACIAAGVSLVAVPILSGNSANWSPAMLAGDGLVFAASLTWAVFGMLAKRWGFEPWLLTRFIAIGSAILYLPVYVLFLPKALDAVPWSTLVVQALYQGIGPAILAMVLYLRAVSILGPSRVAALIALVPVLAGLLAVPLLDEPLTVWLAAGLLSVSLGAFLASRPLPTPAPVAGTTPASARA</sequence>
<evidence type="ECO:0000256" key="1">
    <source>
        <dbReference type="ARBA" id="ARBA00004141"/>
    </source>
</evidence>
<feature type="transmembrane region" description="Helical" evidence="6">
    <location>
        <begin position="22"/>
        <end position="40"/>
    </location>
</feature>
<name>A0A5C1E760_9RHOO</name>
<evidence type="ECO:0000256" key="4">
    <source>
        <dbReference type="ARBA" id="ARBA00022989"/>
    </source>
</evidence>
<dbReference type="SUPFAM" id="SSF103481">
    <property type="entry name" value="Multidrug resistance efflux transporter EmrE"/>
    <property type="match status" value="2"/>
</dbReference>
<feature type="domain" description="EamA" evidence="7">
    <location>
        <begin position="171"/>
        <end position="304"/>
    </location>
</feature>
<evidence type="ECO:0000313" key="8">
    <source>
        <dbReference type="EMBL" id="QEL64693.1"/>
    </source>
</evidence>
<dbReference type="KEGG" id="otr:OTERR_12170"/>
<accession>A0A5C1E760</accession>
<dbReference type="Gene3D" id="1.10.3730.20">
    <property type="match status" value="1"/>
</dbReference>
<keyword evidence="5 6" id="KW-0472">Membrane</keyword>
<dbReference type="Proteomes" id="UP000323671">
    <property type="component" value="Chromosome"/>
</dbReference>
<evidence type="ECO:0000256" key="6">
    <source>
        <dbReference type="SAM" id="Phobius"/>
    </source>
</evidence>
<feature type="transmembrane region" description="Helical" evidence="6">
    <location>
        <begin position="83"/>
        <end position="102"/>
    </location>
</feature>
<keyword evidence="3 6" id="KW-0812">Transmembrane</keyword>
<proteinExistence type="inferred from homology"/>
<dbReference type="InterPro" id="IPR037185">
    <property type="entry name" value="EmrE-like"/>
</dbReference>
<dbReference type="RefSeq" id="WP_149425166.1">
    <property type="nucleotide sequence ID" value="NZ_CP022579.1"/>
</dbReference>
<dbReference type="PANTHER" id="PTHR32322">
    <property type="entry name" value="INNER MEMBRANE TRANSPORTER"/>
    <property type="match status" value="1"/>
</dbReference>
<dbReference type="EMBL" id="CP022579">
    <property type="protein sequence ID" value="QEL64693.1"/>
    <property type="molecule type" value="Genomic_DNA"/>
</dbReference>
<dbReference type="GO" id="GO:0016020">
    <property type="term" value="C:membrane"/>
    <property type="evidence" value="ECO:0007669"/>
    <property type="project" value="UniProtKB-SubCell"/>
</dbReference>
<protein>
    <recommendedName>
        <fullName evidence="7">EamA domain-containing protein</fullName>
    </recommendedName>
</protein>
<evidence type="ECO:0000256" key="3">
    <source>
        <dbReference type="ARBA" id="ARBA00022692"/>
    </source>
</evidence>
<keyword evidence="4 6" id="KW-1133">Transmembrane helix</keyword>
<gene>
    <name evidence="8" type="ORF">OTERR_12170</name>
</gene>
<organism evidence="8 9">
    <name type="scientific">Oryzomicrobium terrae</name>
    <dbReference type="NCBI Taxonomy" id="1735038"/>
    <lineage>
        <taxon>Bacteria</taxon>
        <taxon>Pseudomonadati</taxon>
        <taxon>Pseudomonadota</taxon>
        <taxon>Betaproteobacteria</taxon>
        <taxon>Rhodocyclales</taxon>
        <taxon>Rhodocyclaceae</taxon>
        <taxon>Oryzomicrobium</taxon>
    </lineage>
</organism>
<feature type="transmembrane region" description="Helical" evidence="6">
    <location>
        <begin position="287"/>
        <end position="304"/>
    </location>
</feature>
<dbReference type="InterPro" id="IPR000620">
    <property type="entry name" value="EamA_dom"/>
</dbReference>
<evidence type="ECO:0000256" key="5">
    <source>
        <dbReference type="ARBA" id="ARBA00023136"/>
    </source>
</evidence>
<comment type="subcellular location">
    <subcellularLocation>
        <location evidence="1">Membrane</location>
        <topology evidence="1">Multi-pass membrane protein</topology>
    </subcellularLocation>
</comment>
<dbReference type="InterPro" id="IPR050638">
    <property type="entry name" value="AA-Vitamin_Transporters"/>
</dbReference>
<feature type="transmembrane region" description="Helical" evidence="6">
    <location>
        <begin position="164"/>
        <end position="185"/>
    </location>
</feature>
<evidence type="ECO:0000313" key="9">
    <source>
        <dbReference type="Proteomes" id="UP000323671"/>
    </source>
</evidence>
<feature type="transmembrane region" description="Helical" evidence="6">
    <location>
        <begin position="140"/>
        <end position="158"/>
    </location>
</feature>
<feature type="transmembrane region" description="Helical" evidence="6">
    <location>
        <begin position="262"/>
        <end position="281"/>
    </location>
</feature>
<reference evidence="8 9" key="1">
    <citation type="submission" date="2017-07" db="EMBL/GenBank/DDBJ databases">
        <title>Complete genome sequence of Oryzomicrobium terrae TPP412.</title>
        <authorList>
            <person name="Chiu L.-W."/>
            <person name="Lo K.-J."/>
            <person name="Tsai Y.-M."/>
            <person name="Lin S.-S."/>
            <person name="Kuo C.-H."/>
            <person name="Liu C.-T."/>
        </authorList>
    </citation>
    <scope>NUCLEOTIDE SEQUENCE [LARGE SCALE GENOMIC DNA]</scope>
    <source>
        <strain evidence="8 9">TPP412</strain>
    </source>
</reference>
<feature type="transmembrane region" description="Helical" evidence="6">
    <location>
        <begin position="108"/>
        <end position="128"/>
    </location>
</feature>
<dbReference type="Pfam" id="PF00892">
    <property type="entry name" value="EamA"/>
    <property type="match status" value="2"/>
</dbReference>
<dbReference type="AlphaFoldDB" id="A0A5C1E760"/>
<evidence type="ECO:0000256" key="2">
    <source>
        <dbReference type="ARBA" id="ARBA00007362"/>
    </source>
</evidence>
<feature type="domain" description="EamA" evidence="7">
    <location>
        <begin position="22"/>
        <end position="153"/>
    </location>
</feature>
<keyword evidence="9" id="KW-1185">Reference proteome</keyword>
<comment type="similarity">
    <text evidence="2">Belongs to the EamA transporter family.</text>
</comment>